<evidence type="ECO:0008006" key="5">
    <source>
        <dbReference type="Google" id="ProtNLM"/>
    </source>
</evidence>
<feature type="chain" id="PRO_5007814569" description="DUF4148 domain-containing protein" evidence="2">
    <location>
        <begin position="29"/>
        <end position="112"/>
    </location>
</feature>
<sequence length="112" mass="11292">MTSSPAKKWAVLLASVVLSVASVAPAFAQSGGSSAPAADEANAGNAAKPSAASKAAAKAQRKAARKEARAKKNAELKQLESNGYNPSRNDPNYPTDLQNAQKKAGIGAAASQ</sequence>
<dbReference type="RefSeq" id="WP_063494760.1">
    <property type="nucleotide sequence ID" value="NZ_CP014578.1"/>
</dbReference>
<feature type="compositionally biased region" description="Polar residues" evidence="1">
    <location>
        <begin position="79"/>
        <end position="101"/>
    </location>
</feature>
<feature type="region of interest" description="Disordered" evidence="1">
    <location>
        <begin position="28"/>
        <end position="112"/>
    </location>
</feature>
<feature type="compositionally biased region" description="Low complexity" evidence="1">
    <location>
        <begin position="32"/>
        <end position="58"/>
    </location>
</feature>
<organism evidence="3 4">
    <name type="scientific">Paraburkholderia phytofirmans OLGA172</name>
    <dbReference type="NCBI Taxonomy" id="1417228"/>
    <lineage>
        <taxon>Bacteria</taxon>
        <taxon>Pseudomonadati</taxon>
        <taxon>Pseudomonadota</taxon>
        <taxon>Betaproteobacteria</taxon>
        <taxon>Burkholderiales</taxon>
        <taxon>Burkholderiaceae</taxon>
        <taxon>Paraburkholderia</taxon>
    </lineage>
</organism>
<feature type="compositionally biased region" description="Basic and acidic residues" evidence="1">
    <location>
        <begin position="65"/>
        <end position="78"/>
    </location>
</feature>
<gene>
    <name evidence="3" type="ORF">AYM40_02065</name>
</gene>
<reference evidence="3 4" key="1">
    <citation type="journal article" date="2016" name="Gene">
        <title>PacBio SMRT assembly of a complex multi-replicon genome reveals chlorocatechol degradative operon in a region of genome plasticity.</title>
        <authorList>
            <person name="Ricker N."/>
            <person name="Shen S.Y."/>
            <person name="Goordial J."/>
            <person name="Jin S."/>
            <person name="Fulthorpe R.R."/>
        </authorList>
    </citation>
    <scope>NUCLEOTIDE SEQUENCE [LARGE SCALE GENOMIC DNA]</scope>
    <source>
        <strain evidence="3 4">OLGA172</strain>
    </source>
</reference>
<keyword evidence="4" id="KW-1185">Reference proteome</keyword>
<dbReference type="KEGG" id="buz:AYM40_02065"/>
<name>A0A160FHP6_9BURK</name>
<dbReference type="OrthoDB" id="9133911at2"/>
<protein>
    <recommendedName>
        <fullName evidence="5">DUF4148 domain-containing protein</fullName>
    </recommendedName>
</protein>
<dbReference type="EMBL" id="CP014578">
    <property type="protein sequence ID" value="ANB71286.1"/>
    <property type="molecule type" value="Genomic_DNA"/>
</dbReference>
<evidence type="ECO:0000256" key="1">
    <source>
        <dbReference type="SAM" id="MobiDB-lite"/>
    </source>
</evidence>
<feature type="signal peptide" evidence="2">
    <location>
        <begin position="1"/>
        <end position="28"/>
    </location>
</feature>
<accession>A0A160FHP6</accession>
<evidence type="ECO:0000313" key="3">
    <source>
        <dbReference type="EMBL" id="ANB71286.1"/>
    </source>
</evidence>
<keyword evidence="2" id="KW-0732">Signal</keyword>
<evidence type="ECO:0000256" key="2">
    <source>
        <dbReference type="SAM" id="SignalP"/>
    </source>
</evidence>
<dbReference type="Proteomes" id="UP000076852">
    <property type="component" value="Chromosome 1"/>
</dbReference>
<proteinExistence type="predicted"/>
<dbReference type="AlphaFoldDB" id="A0A160FHP6"/>
<evidence type="ECO:0000313" key="4">
    <source>
        <dbReference type="Proteomes" id="UP000076852"/>
    </source>
</evidence>